<name>A0A2N7S636_9MICC</name>
<protein>
    <submittedName>
        <fullName evidence="1">Uncharacterized protein</fullName>
    </submittedName>
</protein>
<sequence>MSQTARLWEIDHPYYCQEGNFYKNGMHEPFDSWDSFAQPFTLANPGHETGNMLYDFDDDLNFLYRWDWIRPDPDDYKYEREENPDFQMPGDVLNLFFMAQRKARCFSASVEVTEADEPAVRAWLAKKAEHMRKVWEPLLDPKGNNDG</sequence>
<organism evidence="1 2">
    <name type="scientific">Glutamicibacter arilaitensis</name>
    <dbReference type="NCBI Taxonomy" id="256701"/>
    <lineage>
        <taxon>Bacteria</taxon>
        <taxon>Bacillati</taxon>
        <taxon>Actinomycetota</taxon>
        <taxon>Actinomycetes</taxon>
        <taxon>Micrococcales</taxon>
        <taxon>Micrococcaceae</taxon>
        <taxon>Glutamicibacter</taxon>
    </lineage>
</organism>
<dbReference type="AlphaFoldDB" id="A0A2N7S636"/>
<evidence type="ECO:0000313" key="1">
    <source>
        <dbReference type="EMBL" id="PMQ21598.1"/>
    </source>
</evidence>
<proteinExistence type="predicted"/>
<dbReference type="Proteomes" id="UP000235739">
    <property type="component" value="Unassembled WGS sequence"/>
</dbReference>
<accession>A0A2N7S636</accession>
<reference evidence="1 2" key="1">
    <citation type="journal article" date="2017" name="Elife">
        <title>Extensive horizontal gene transfer in cheese-associated bacteria.</title>
        <authorList>
            <person name="Bonham K.S."/>
            <person name="Wolfe B.E."/>
            <person name="Dutton R.J."/>
        </authorList>
    </citation>
    <scope>NUCLEOTIDE SEQUENCE [LARGE SCALE GENOMIC DNA]</scope>
    <source>
        <strain evidence="1 2">JB182</strain>
    </source>
</reference>
<comment type="caution">
    <text evidence="1">The sequence shown here is derived from an EMBL/GenBank/DDBJ whole genome shotgun (WGS) entry which is preliminary data.</text>
</comment>
<dbReference type="RefSeq" id="WP_102598079.1">
    <property type="nucleotide sequence ID" value="NZ_JBQEKY010000043.1"/>
</dbReference>
<dbReference type="EMBL" id="PNQX01000001">
    <property type="protein sequence ID" value="PMQ21598.1"/>
    <property type="molecule type" value="Genomic_DNA"/>
</dbReference>
<gene>
    <name evidence="1" type="ORF">CIK84_08740</name>
</gene>
<evidence type="ECO:0000313" key="2">
    <source>
        <dbReference type="Proteomes" id="UP000235739"/>
    </source>
</evidence>